<accession>A0ABY4F5Q1</accession>
<protein>
    <recommendedName>
        <fullName evidence="4">Outer membrane protein beta-barrel domain-containing protein</fullName>
    </recommendedName>
</protein>
<evidence type="ECO:0008006" key="4">
    <source>
        <dbReference type="Google" id="ProtNLM"/>
    </source>
</evidence>
<evidence type="ECO:0000256" key="1">
    <source>
        <dbReference type="SAM" id="SignalP"/>
    </source>
</evidence>
<dbReference type="RefSeq" id="WP_244715571.1">
    <property type="nucleotide sequence ID" value="NZ_CP095049.1"/>
</dbReference>
<dbReference type="EMBL" id="CP095049">
    <property type="protein sequence ID" value="UOQ51999.1"/>
    <property type="molecule type" value="Genomic_DNA"/>
</dbReference>
<evidence type="ECO:0000313" key="2">
    <source>
        <dbReference type="EMBL" id="UOQ51999.1"/>
    </source>
</evidence>
<reference evidence="2 3" key="1">
    <citation type="submission" date="2022-04" db="EMBL/GenBank/DDBJ databases">
        <title>Hymenobacter sp. isolated from the air.</title>
        <authorList>
            <person name="Won M."/>
            <person name="Lee C.-M."/>
            <person name="Woen H.-Y."/>
            <person name="Kwon S.-W."/>
        </authorList>
    </citation>
    <scope>NUCLEOTIDE SEQUENCE [LARGE SCALE GENOMIC DNA]</scope>
    <source>
        <strain evidence="3">5116 S-27</strain>
    </source>
</reference>
<feature type="signal peptide" evidence="1">
    <location>
        <begin position="1"/>
        <end position="20"/>
    </location>
</feature>
<keyword evidence="1" id="KW-0732">Signal</keyword>
<gene>
    <name evidence="2" type="ORF">MUN80_19825</name>
</gene>
<sequence>MRKRLLLLTYILLHCLAAQAQTFEPGLLVRSNGDTLRGEVENSFWTEPPTYIRFRATPQGPSELFRPRQLRTVSFTGGRYFRYEALPLDHAAETRLDRLPKGFYPDVRLDSVLAEVLLEGPVRLLRVVTISTTHYFLDRPGQPVLDLSERKYLSIDSQGKLVIVEGNNYRSQLGLLFGDCPAALTVVDSAPFTAEGLAAVAQAYSAECAPERQPSRSWLSQSTLRRRVAFRGGLLGGVRYNRIESVYGRTDGSCSDCKPRPFGGLYAELFQPGRIAAVYGELSLSPFQSRGSQYTQFTPAGLGYTPFTYRALLGTARLGIRFVFPLAHSEQQWLIGFGYELNKVFSPEVSASTPLLVAPDTRELKFGATTLLPNISLGWRAQRLTATLDGQLYASSTGSDSYIIQAFVGNNYVARLGLAYRLGRNPDKTFRAK</sequence>
<dbReference type="Proteomes" id="UP000831785">
    <property type="component" value="Chromosome"/>
</dbReference>
<evidence type="ECO:0000313" key="3">
    <source>
        <dbReference type="Proteomes" id="UP000831785"/>
    </source>
</evidence>
<organism evidence="2 3">
    <name type="scientific">Hymenobacter cellulosivorans</name>
    <dbReference type="NCBI Taxonomy" id="2932249"/>
    <lineage>
        <taxon>Bacteria</taxon>
        <taxon>Pseudomonadati</taxon>
        <taxon>Bacteroidota</taxon>
        <taxon>Cytophagia</taxon>
        <taxon>Cytophagales</taxon>
        <taxon>Hymenobacteraceae</taxon>
        <taxon>Hymenobacter</taxon>
    </lineage>
</organism>
<feature type="chain" id="PRO_5046053731" description="Outer membrane protein beta-barrel domain-containing protein" evidence="1">
    <location>
        <begin position="21"/>
        <end position="433"/>
    </location>
</feature>
<keyword evidence="3" id="KW-1185">Reference proteome</keyword>
<name>A0ABY4F5Q1_9BACT</name>
<proteinExistence type="predicted"/>